<dbReference type="RefSeq" id="XP_066085750.1">
    <property type="nucleotide sequence ID" value="XM_066229653.1"/>
</dbReference>
<dbReference type="PANTHER" id="PTHR12482:SF62">
    <property type="entry name" value="LIPASE ROG1-RELATED"/>
    <property type="match status" value="1"/>
</dbReference>
<evidence type="ECO:0000256" key="4">
    <source>
        <dbReference type="SAM" id="SignalP"/>
    </source>
</evidence>
<gene>
    <name evidence="6" type="ORF">V865_005887</name>
</gene>
<evidence type="ECO:0000313" key="6">
    <source>
        <dbReference type="EMBL" id="WWD07783.1"/>
    </source>
</evidence>
<dbReference type="EMBL" id="CP144089">
    <property type="protein sequence ID" value="WWD07783.1"/>
    <property type="molecule type" value="Genomic_DNA"/>
</dbReference>
<dbReference type="AlphaFoldDB" id="A0AAX4KNK3"/>
<keyword evidence="3" id="KW-0472">Membrane</keyword>
<feature type="region of interest" description="Disordered" evidence="2">
    <location>
        <begin position="264"/>
        <end position="287"/>
    </location>
</feature>
<keyword evidence="4" id="KW-0732">Signal</keyword>
<evidence type="ECO:0000313" key="7">
    <source>
        <dbReference type="Proteomes" id="UP001358614"/>
    </source>
</evidence>
<feature type="chain" id="PRO_5043892763" description="DUF676 domain-containing protein" evidence="4">
    <location>
        <begin position="17"/>
        <end position="487"/>
    </location>
</feature>
<evidence type="ECO:0000256" key="3">
    <source>
        <dbReference type="SAM" id="Phobius"/>
    </source>
</evidence>
<organism evidence="6 7">
    <name type="scientific">Kwoniella europaea PYCC6329</name>
    <dbReference type="NCBI Taxonomy" id="1423913"/>
    <lineage>
        <taxon>Eukaryota</taxon>
        <taxon>Fungi</taxon>
        <taxon>Dikarya</taxon>
        <taxon>Basidiomycota</taxon>
        <taxon>Agaricomycotina</taxon>
        <taxon>Tremellomycetes</taxon>
        <taxon>Tremellales</taxon>
        <taxon>Cryptococcaceae</taxon>
        <taxon>Kwoniella</taxon>
    </lineage>
</organism>
<name>A0AAX4KNK3_9TREE</name>
<proteinExistence type="inferred from homology"/>
<keyword evidence="7" id="KW-1185">Reference proteome</keyword>
<evidence type="ECO:0000259" key="5">
    <source>
        <dbReference type="Pfam" id="PF05057"/>
    </source>
</evidence>
<dbReference type="InterPro" id="IPR029058">
    <property type="entry name" value="AB_hydrolase_fold"/>
</dbReference>
<dbReference type="Gene3D" id="3.40.50.1820">
    <property type="entry name" value="alpha/beta hydrolase"/>
    <property type="match status" value="1"/>
</dbReference>
<evidence type="ECO:0000256" key="1">
    <source>
        <dbReference type="ARBA" id="ARBA00007920"/>
    </source>
</evidence>
<dbReference type="PANTHER" id="PTHR12482">
    <property type="entry name" value="LIPASE ROG1-RELATED-RELATED"/>
    <property type="match status" value="1"/>
</dbReference>
<reference evidence="6 7" key="1">
    <citation type="submission" date="2024-01" db="EMBL/GenBank/DDBJ databases">
        <title>Comparative genomics of Cryptococcus and Kwoniella reveals pathogenesis evolution and contrasting modes of karyotype evolution via chromosome fusion or intercentromeric recombination.</title>
        <authorList>
            <person name="Coelho M.A."/>
            <person name="David-Palma M."/>
            <person name="Shea T."/>
            <person name="Bowers K."/>
            <person name="McGinley-Smith S."/>
            <person name="Mohammad A.W."/>
            <person name="Gnirke A."/>
            <person name="Yurkov A.M."/>
            <person name="Nowrousian M."/>
            <person name="Sun S."/>
            <person name="Cuomo C.A."/>
            <person name="Heitman J."/>
        </authorList>
    </citation>
    <scope>NUCLEOTIDE SEQUENCE [LARGE SCALE GENOMIC DNA]</scope>
    <source>
        <strain evidence="6 7">PYCC6329</strain>
    </source>
</reference>
<feature type="transmembrane region" description="Helical" evidence="3">
    <location>
        <begin position="309"/>
        <end position="330"/>
    </location>
</feature>
<dbReference type="Proteomes" id="UP001358614">
    <property type="component" value="Chromosome 1"/>
</dbReference>
<evidence type="ECO:0000256" key="2">
    <source>
        <dbReference type="SAM" id="MobiDB-lite"/>
    </source>
</evidence>
<dbReference type="KEGG" id="ker:91104688"/>
<dbReference type="InterPro" id="IPR044294">
    <property type="entry name" value="Lipase-like"/>
</dbReference>
<dbReference type="InterPro" id="IPR007751">
    <property type="entry name" value="DUF676_lipase-like"/>
</dbReference>
<dbReference type="SUPFAM" id="SSF53474">
    <property type="entry name" value="alpha/beta-Hydrolases"/>
    <property type="match status" value="1"/>
</dbReference>
<dbReference type="Pfam" id="PF05057">
    <property type="entry name" value="DUF676"/>
    <property type="match status" value="1"/>
</dbReference>
<dbReference type="GeneID" id="91104688"/>
<protein>
    <recommendedName>
        <fullName evidence="5">DUF676 domain-containing protein</fullName>
    </recommendedName>
</protein>
<comment type="similarity">
    <text evidence="1">Belongs to the putative lipase ROG1 family.</text>
</comment>
<keyword evidence="3" id="KW-1133">Transmembrane helix</keyword>
<feature type="domain" description="DUF676" evidence="5">
    <location>
        <begin position="4"/>
        <end position="235"/>
    </location>
</feature>
<feature type="signal peptide" evidence="4">
    <location>
        <begin position="1"/>
        <end position="16"/>
    </location>
</feature>
<keyword evidence="3" id="KW-0812">Transmembrane</keyword>
<accession>A0AAX4KNK3</accession>
<sequence>MTANVHLVVLIHGLWGSPSHLSVAKEELEKAWIGNENGQKVSQDVDGPSDDPIITSKIQNKDKENGEMVIMIAGGMTSQLTYDGVDVCASRVAYEVDQKTKELEAEGKKVDKFSVMGYSLGGLVARYLVGLLHSRQPSFFDKHHPVSFSTISTPHYGIPKYNTLLSTVLCWLGARVMSRSGEQLYVVDNYSDEDQRPLLEIMADPRGIFYQGLEQFDKLEIYASAINDNSVPYPTAAIEPVDHFAQWDERGLSVDSDEDGIIQSWSPADNDSTVDDEDDKNKNKLNKSGTGFGMRLGTLPPVLRYRFPFNYIILLLFPIMLPLIIILILTRQSLDTTRSKRRLQLLSQTSSSGSSSTQIPSSSGLSIQALRDGIRRIERSLESDLVENQELLDSPALHSHHPIGDGIAKDRRGESGTDLKIILKDSQMRMCYWLNQLPLEKYLTWWPEITNAHATAIVRDSHKFPVHERGRGLIKLWAKNLLDKPKQ</sequence>